<dbReference type="Proteomes" id="UP000245627">
    <property type="component" value="Unassembled WGS sequence"/>
</dbReference>
<dbReference type="PANTHER" id="PTHR24126:SF14">
    <property type="entry name" value="ANK_REP_REGION DOMAIN-CONTAINING PROTEIN"/>
    <property type="match status" value="1"/>
</dbReference>
<sequence>MQQYRAEDFFQDDYLKIAKAIESEDTLRLKKLAEGQDLSLKGKKDMDLLWFAIFNKKFDAITALIELGVNPDEQIAQGLGSALEATFMKHDDTRFLKAMLDGGLSPNHIYPRRKLMLQRGVFGGLDHVKLLLSHGARINDQDSMGGTALYESTTSVKPAITAYLIEQGADIHLATVNGVTPIWSIYQAIEEMNPNNPLREQFVQVRDQLIDKGIAWPPLSPVEVREQMRERGEKVVIPKGQSR</sequence>
<organism evidence="3 4">
    <name type="scientific">Sphingobacterium corticibacter</name>
    <dbReference type="NCBI Taxonomy" id="2171749"/>
    <lineage>
        <taxon>Bacteria</taxon>
        <taxon>Pseudomonadati</taxon>
        <taxon>Bacteroidota</taxon>
        <taxon>Sphingobacteriia</taxon>
        <taxon>Sphingobacteriales</taxon>
        <taxon>Sphingobacteriaceae</taxon>
        <taxon>Sphingobacterium</taxon>
    </lineage>
</organism>
<evidence type="ECO:0000313" key="4">
    <source>
        <dbReference type="Proteomes" id="UP000245627"/>
    </source>
</evidence>
<evidence type="ECO:0000256" key="2">
    <source>
        <dbReference type="ARBA" id="ARBA00023043"/>
    </source>
</evidence>
<keyword evidence="1" id="KW-0677">Repeat</keyword>
<comment type="caution">
    <text evidence="3">The sequence shown here is derived from an EMBL/GenBank/DDBJ whole genome shotgun (WGS) entry which is preliminary data.</text>
</comment>
<dbReference type="SMART" id="SM00248">
    <property type="entry name" value="ANK"/>
    <property type="match status" value="3"/>
</dbReference>
<keyword evidence="2" id="KW-0040">ANK repeat</keyword>
<proteinExistence type="predicted"/>
<dbReference type="SUPFAM" id="SSF48403">
    <property type="entry name" value="Ankyrin repeat"/>
    <property type="match status" value="1"/>
</dbReference>
<dbReference type="InterPro" id="IPR002110">
    <property type="entry name" value="Ankyrin_rpt"/>
</dbReference>
<dbReference type="InterPro" id="IPR036770">
    <property type="entry name" value="Ankyrin_rpt-contain_sf"/>
</dbReference>
<gene>
    <name evidence="3" type="ORF">DC487_07300</name>
</gene>
<dbReference type="EMBL" id="QDKG01000002">
    <property type="protein sequence ID" value="PVH25735.1"/>
    <property type="molecule type" value="Genomic_DNA"/>
</dbReference>
<keyword evidence="4" id="KW-1185">Reference proteome</keyword>
<dbReference type="AlphaFoldDB" id="A0A2T8HK01"/>
<name>A0A2T8HK01_9SPHI</name>
<dbReference type="Gene3D" id="1.25.40.20">
    <property type="entry name" value="Ankyrin repeat-containing domain"/>
    <property type="match status" value="2"/>
</dbReference>
<dbReference type="PANTHER" id="PTHR24126">
    <property type="entry name" value="ANKYRIN REPEAT, PH AND SEC7 DOMAIN CONTAINING PROTEIN SECG-RELATED"/>
    <property type="match status" value="1"/>
</dbReference>
<protein>
    <submittedName>
        <fullName evidence="3">Uncharacterized protein</fullName>
    </submittedName>
</protein>
<evidence type="ECO:0000256" key="1">
    <source>
        <dbReference type="ARBA" id="ARBA00022737"/>
    </source>
</evidence>
<accession>A0A2T8HK01</accession>
<evidence type="ECO:0000313" key="3">
    <source>
        <dbReference type="EMBL" id="PVH25735.1"/>
    </source>
</evidence>
<reference evidence="3 4" key="1">
    <citation type="submission" date="2018-04" db="EMBL/GenBank/DDBJ databases">
        <title>Sphingobacterium cortibacter sp. nov.</title>
        <authorList>
            <person name="Li Y."/>
        </authorList>
    </citation>
    <scope>NUCLEOTIDE SEQUENCE [LARGE SCALE GENOMIC DNA]</scope>
    <source>
        <strain evidence="3 4">2c-3</strain>
    </source>
</reference>